<dbReference type="EMBL" id="JPIN01000001">
    <property type="protein sequence ID" value="KFZ29854.1"/>
    <property type="molecule type" value="Genomic_DNA"/>
</dbReference>
<protein>
    <recommendedName>
        <fullName evidence="1">Lon N-terminal domain-containing protein</fullName>
    </recommendedName>
</protein>
<dbReference type="Pfam" id="PF02190">
    <property type="entry name" value="LON_substr_bdg"/>
    <property type="match status" value="1"/>
</dbReference>
<dbReference type="Proteomes" id="UP000053718">
    <property type="component" value="Unassembled WGS sequence"/>
</dbReference>
<sequence>MHRALTNIPLFPLSGHVLPGGVMRLRIFEPRYIRMVREVCAQDDGRIGMCMFNEHGSIEANSHIHPIATLARVIDFEHRDDGLLGITVEGMDACQIDAIKSDSDGLRRGNVRIIDHWPPTELPPQFQHLADRLCQVYAEYPELGSCPGDDRLGRADWICQRWLELLPVNAETKQELLREPSCERTLDYLSGLINESEQ</sequence>
<dbReference type="PANTHER" id="PTHR46732">
    <property type="entry name" value="ATP-DEPENDENT PROTEASE LA (LON) DOMAIN PROTEIN"/>
    <property type="match status" value="1"/>
</dbReference>
<name>A0A094IVN9_9GAMM</name>
<keyword evidence="3" id="KW-1185">Reference proteome</keyword>
<dbReference type="OrthoDB" id="8558970at2"/>
<comment type="caution">
    <text evidence="2">The sequence shown here is derived from an EMBL/GenBank/DDBJ whole genome shotgun (WGS) entry which is preliminary data.</text>
</comment>
<dbReference type="PANTHER" id="PTHR46732:SF8">
    <property type="entry name" value="ATP-DEPENDENT PROTEASE LA (LON) DOMAIN PROTEIN"/>
    <property type="match status" value="1"/>
</dbReference>
<reference evidence="2 3" key="1">
    <citation type="submission" date="2014-06" db="EMBL/GenBank/DDBJ databases">
        <title>Draft genome sequence of Idiomarina sp. MCCC 1A10513.</title>
        <authorList>
            <person name="Du J."/>
            <person name="Lai Q."/>
            <person name="Shao Z."/>
        </authorList>
    </citation>
    <scope>NUCLEOTIDE SEQUENCE [LARGE SCALE GENOMIC DNA]</scope>
    <source>
        <strain evidence="2 3">MCCC 1A10513</strain>
    </source>
</reference>
<feature type="domain" description="Lon N-terminal" evidence="1">
    <location>
        <begin position="7"/>
        <end position="195"/>
    </location>
</feature>
<evidence type="ECO:0000313" key="3">
    <source>
        <dbReference type="Proteomes" id="UP000053718"/>
    </source>
</evidence>
<proteinExistence type="predicted"/>
<dbReference type="RefSeq" id="WP_034729703.1">
    <property type="nucleotide sequence ID" value="NZ_JPIN01000001.1"/>
</dbReference>
<evidence type="ECO:0000259" key="1">
    <source>
        <dbReference type="SMART" id="SM00464"/>
    </source>
</evidence>
<dbReference type="SMART" id="SM00464">
    <property type="entry name" value="LON"/>
    <property type="match status" value="1"/>
</dbReference>
<accession>A0A094IVN9</accession>
<dbReference type="eggNOG" id="COG2802">
    <property type="taxonomic scope" value="Bacteria"/>
</dbReference>
<dbReference type="Gene3D" id="1.10.4060.10">
    <property type="entry name" value="BPP1347 like domain"/>
    <property type="match status" value="1"/>
</dbReference>
<dbReference type="SUPFAM" id="SSF88697">
    <property type="entry name" value="PUA domain-like"/>
    <property type="match status" value="1"/>
</dbReference>
<dbReference type="InterPro" id="IPR046336">
    <property type="entry name" value="Lon_prtase_N_sf"/>
</dbReference>
<dbReference type="Gene3D" id="2.30.130.40">
    <property type="entry name" value="LON domain-like"/>
    <property type="match status" value="1"/>
</dbReference>
<dbReference type="InterPro" id="IPR015947">
    <property type="entry name" value="PUA-like_sf"/>
</dbReference>
<dbReference type="InterPro" id="IPR003111">
    <property type="entry name" value="Lon_prtase_N"/>
</dbReference>
<dbReference type="STRING" id="1517416.IDAT_01805"/>
<dbReference type="AlphaFoldDB" id="A0A094IVN9"/>
<evidence type="ECO:0000313" key="2">
    <source>
        <dbReference type="EMBL" id="KFZ29854.1"/>
    </source>
</evidence>
<gene>
    <name evidence="2" type="ORF">IDAT_01805</name>
</gene>
<organism evidence="2 3">
    <name type="scientific">Pseudidiomarina atlantica</name>
    <dbReference type="NCBI Taxonomy" id="1517416"/>
    <lineage>
        <taxon>Bacteria</taxon>
        <taxon>Pseudomonadati</taxon>
        <taxon>Pseudomonadota</taxon>
        <taxon>Gammaproteobacteria</taxon>
        <taxon>Alteromonadales</taxon>
        <taxon>Idiomarinaceae</taxon>
        <taxon>Pseudidiomarina</taxon>
    </lineage>
</organism>